<evidence type="ECO:0000259" key="2">
    <source>
        <dbReference type="Pfam" id="PF00582"/>
    </source>
</evidence>
<sequence length="275" mass="30295">MNWKTILVHLDDSRRCATRMQFAMEFARRFDAHVIGLYLVCQDLGHPLFDPGLSLQRGAYGEQRRTSLDNAREAFEQAARLAGVNGEWRAPTGSVLDAATLHGRHADVVVLGQDDPDDPGAFIARRFVEDVVMGLGRPVLLVPRSGDIKTLGESVVIAWDDSREATRAVADALPILRRARFVEIMTVERHRDEKSPVGIEISAYLDRQGVSASFSSTPRIRGENTGLTLMDRANSVHADMLVAGAYAHSRGLERVLGGVTRTLLETSTLPFLLSH</sequence>
<dbReference type="SUPFAM" id="SSF52402">
    <property type="entry name" value="Adenine nucleotide alpha hydrolases-like"/>
    <property type="match status" value="2"/>
</dbReference>
<evidence type="ECO:0000313" key="3">
    <source>
        <dbReference type="EMBL" id="SAK50331.1"/>
    </source>
</evidence>
<organism evidence="3 4">
    <name type="scientific">Caballeronia glebae</name>
    <dbReference type="NCBI Taxonomy" id="1777143"/>
    <lineage>
        <taxon>Bacteria</taxon>
        <taxon>Pseudomonadati</taxon>
        <taxon>Pseudomonadota</taxon>
        <taxon>Betaproteobacteria</taxon>
        <taxon>Burkholderiales</taxon>
        <taxon>Burkholderiaceae</taxon>
        <taxon>Caballeronia</taxon>
    </lineage>
</organism>
<proteinExistence type="inferred from homology"/>
<dbReference type="EMBL" id="FCOJ02000007">
    <property type="protein sequence ID" value="SAK50331.1"/>
    <property type="molecule type" value="Genomic_DNA"/>
</dbReference>
<accession>A0A157ZXS6</accession>
<comment type="caution">
    <text evidence="3">The sequence shown here is derived from an EMBL/GenBank/DDBJ whole genome shotgun (WGS) entry which is preliminary data.</text>
</comment>
<gene>
    <name evidence="3" type="ORF">AWB82_01398</name>
</gene>
<dbReference type="InterPro" id="IPR006016">
    <property type="entry name" value="UspA"/>
</dbReference>
<dbReference type="RefSeq" id="WP_086966413.1">
    <property type="nucleotide sequence ID" value="NZ_FCOJ02000007.1"/>
</dbReference>
<dbReference type="Proteomes" id="UP000054596">
    <property type="component" value="Unassembled WGS sequence"/>
</dbReference>
<dbReference type="Gene3D" id="3.40.50.12370">
    <property type="match status" value="1"/>
</dbReference>
<dbReference type="AlphaFoldDB" id="A0A157ZXS6"/>
<evidence type="ECO:0000313" key="4">
    <source>
        <dbReference type="Proteomes" id="UP000054596"/>
    </source>
</evidence>
<dbReference type="PANTHER" id="PTHR46268:SF15">
    <property type="entry name" value="UNIVERSAL STRESS PROTEIN HP_0031"/>
    <property type="match status" value="1"/>
</dbReference>
<reference evidence="3" key="1">
    <citation type="submission" date="2016-01" db="EMBL/GenBank/DDBJ databases">
        <authorList>
            <person name="Peeters C."/>
        </authorList>
    </citation>
    <scope>NUCLEOTIDE SEQUENCE [LARGE SCALE GENOMIC DNA]</scope>
    <source>
        <strain evidence="3">LMG 29325</strain>
    </source>
</reference>
<dbReference type="Pfam" id="PF00582">
    <property type="entry name" value="Usp"/>
    <property type="match status" value="1"/>
</dbReference>
<dbReference type="PANTHER" id="PTHR46268">
    <property type="entry name" value="STRESS RESPONSE PROTEIN NHAX"/>
    <property type="match status" value="1"/>
</dbReference>
<feature type="domain" description="UspA" evidence="2">
    <location>
        <begin position="3"/>
        <end position="143"/>
    </location>
</feature>
<protein>
    <submittedName>
        <fullName evidence="3">UspA domain-containing protein</fullName>
    </submittedName>
</protein>
<dbReference type="STRING" id="1777143.AWB82_01398"/>
<keyword evidence="4" id="KW-1185">Reference proteome</keyword>
<name>A0A157ZXS6_9BURK</name>
<evidence type="ECO:0000256" key="1">
    <source>
        <dbReference type="ARBA" id="ARBA00008791"/>
    </source>
</evidence>
<comment type="similarity">
    <text evidence="1">Belongs to the universal stress protein A family.</text>
</comment>
<dbReference type="CDD" id="cd00293">
    <property type="entry name" value="USP-like"/>
    <property type="match status" value="1"/>
</dbReference>
<dbReference type="OrthoDB" id="9804721at2"/>